<evidence type="ECO:0000313" key="6">
    <source>
        <dbReference type="EMBL" id="AXY75450.1"/>
    </source>
</evidence>
<reference evidence="6 7" key="1">
    <citation type="submission" date="2018-09" db="EMBL/GenBank/DDBJ databases">
        <title>Genome sequencing of strain 6GH32-13.</title>
        <authorList>
            <person name="Weon H.-Y."/>
            <person name="Heo J."/>
            <person name="Kwon S.-W."/>
        </authorList>
    </citation>
    <scope>NUCLEOTIDE SEQUENCE [LARGE SCALE GENOMIC DNA]</scope>
    <source>
        <strain evidence="6 7">5GH32-13</strain>
    </source>
</reference>
<protein>
    <submittedName>
        <fullName evidence="6">DoxX family membrane protein</fullName>
    </submittedName>
</protein>
<dbReference type="KEGG" id="pseg:D3H65_16330"/>
<feature type="transmembrane region" description="Helical" evidence="5">
    <location>
        <begin position="45"/>
        <end position="70"/>
    </location>
</feature>
<proteinExistence type="predicted"/>
<keyword evidence="7" id="KW-1185">Reference proteome</keyword>
<dbReference type="GO" id="GO:0016020">
    <property type="term" value="C:membrane"/>
    <property type="evidence" value="ECO:0007669"/>
    <property type="project" value="UniProtKB-SubCell"/>
</dbReference>
<evidence type="ECO:0000256" key="2">
    <source>
        <dbReference type="ARBA" id="ARBA00022692"/>
    </source>
</evidence>
<dbReference type="AlphaFoldDB" id="A0A3B7MQX9"/>
<evidence type="ECO:0000256" key="1">
    <source>
        <dbReference type="ARBA" id="ARBA00004141"/>
    </source>
</evidence>
<comment type="subcellular location">
    <subcellularLocation>
        <location evidence="1">Membrane</location>
        <topology evidence="1">Multi-pass membrane protein</topology>
    </subcellularLocation>
</comment>
<feature type="transmembrane region" description="Helical" evidence="5">
    <location>
        <begin position="106"/>
        <end position="125"/>
    </location>
</feature>
<dbReference type="InterPro" id="IPR032808">
    <property type="entry name" value="DoxX"/>
</dbReference>
<evidence type="ECO:0000256" key="5">
    <source>
        <dbReference type="SAM" id="Phobius"/>
    </source>
</evidence>
<keyword evidence="2 5" id="KW-0812">Transmembrane</keyword>
<gene>
    <name evidence="6" type="ORF">D3H65_16330</name>
</gene>
<accession>A0A3B7MQX9</accession>
<evidence type="ECO:0000313" key="7">
    <source>
        <dbReference type="Proteomes" id="UP000263900"/>
    </source>
</evidence>
<keyword evidence="3 5" id="KW-1133">Transmembrane helix</keyword>
<dbReference type="OrthoDB" id="4732370at2"/>
<evidence type="ECO:0000256" key="3">
    <source>
        <dbReference type="ARBA" id="ARBA00022989"/>
    </source>
</evidence>
<dbReference type="EMBL" id="CP032157">
    <property type="protein sequence ID" value="AXY75450.1"/>
    <property type="molecule type" value="Genomic_DNA"/>
</dbReference>
<keyword evidence="4 5" id="KW-0472">Membrane</keyword>
<name>A0A3B7MQX9_9BACT</name>
<dbReference type="Pfam" id="PF07681">
    <property type="entry name" value="DoxX"/>
    <property type="match status" value="1"/>
</dbReference>
<sequence length="133" mass="14629">MINNTLTFLLLRLGIGLSLFGHGLVRLPKLRGFSKWMTGNFAHSMLPQTLVLPFSYALPITEFGIGLLLITGLFTRGALIAGSIVMLLLIFGSCLIEEWSALPSQLIHLLFLAGLLSFIHLNSFAADQLFNKK</sequence>
<feature type="transmembrane region" description="Helical" evidence="5">
    <location>
        <begin position="77"/>
        <end position="100"/>
    </location>
</feature>
<dbReference type="RefSeq" id="WP_119051331.1">
    <property type="nucleotide sequence ID" value="NZ_CP032157.1"/>
</dbReference>
<evidence type="ECO:0000256" key="4">
    <source>
        <dbReference type="ARBA" id="ARBA00023136"/>
    </source>
</evidence>
<dbReference type="Proteomes" id="UP000263900">
    <property type="component" value="Chromosome"/>
</dbReference>
<organism evidence="6 7">
    <name type="scientific">Paraflavitalea soli</name>
    <dbReference type="NCBI Taxonomy" id="2315862"/>
    <lineage>
        <taxon>Bacteria</taxon>
        <taxon>Pseudomonadati</taxon>
        <taxon>Bacteroidota</taxon>
        <taxon>Chitinophagia</taxon>
        <taxon>Chitinophagales</taxon>
        <taxon>Chitinophagaceae</taxon>
        <taxon>Paraflavitalea</taxon>
    </lineage>
</organism>